<comment type="caution">
    <text evidence="2">The sequence shown here is derived from an EMBL/GenBank/DDBJ whole genome shotgun (WGS) entry which is preliminary data.</text>
</comment>
<protein>
    <submittedName>
        <fullName evidence="2">Uncharacterized protein</fullName>
    </submittedName>
</protein>
<name>A0AAD6VJF4_9AGAR</name>
<evidence type="ECO:0000256" key="1">
    <source>
        <dbReference type="SAM" id="MobiDB-lite"/>
    </source>
</evidence>
<evidence type="ECO:0000313" key="3">
    <source>
        <dbReference type="Proteomes" id="UP001219525"/>
    </source>
</evidence>
<feature type="region of interest" description="Disordered" evidence="1">
    <location>
        <begin position="375"/>
        <end position="432"/>
    </location>
</feature>
<keyword evidence="3" id="KW-1185">Reference proteome</keyword>
<organism evidence="2 3">
    <name type="scientific">Mycena pura</name>
    <dbReference type="NCBI Taxonomy" id="153505"/>
    <lineage>
        <taxon>Eukaryota</taxon>
        <taxon>Fungi</taxon>
        <taxon>Dikarya</taxon>
        <taxon>Basidiomycota</taxon>
        <taxon>Agaricomycotina</taxon>
        <taxon>Agaricomycetes</taxon>
        <taxon>Agaricomycetidae</taxon>
        <taxon>Agaricales</taxon>
        <taxon>Marasmiineae</taxon>
        <taxon>Mycenaceae</taxon>
        <taxon>Mycena</taxon>
    </lineage>
</organism>
<feature type="region of interest" description="Disordered" evidence="1">
    <location>
        <begin position="478"/>
        <end position="505"/>
    </location>
</feature>
<accession>A0AAD6VJF4</accession>
<gene>
    <name evidence="2" type="ORF">GGX14DRAFT_563393</name>
</gene>
<dbReference type="AlphaFoldDB" id="A0AAD6VJF4"/>
<reference evidence="2" key="1">
    <citation type="submission" date="2023-03" db="EMBL/GenBank/DDBJ databases">
        <title>Massive genome expansion in bonnet fungi (Mycena s.s.) driven by repeated elements and novel gene families across ecological guilds.</title>
        <authorList>
            <consortium name="Lawrence Berkeley National Laboratory"/>
            <person name="Harder C.B."/>
            <person name="Miyauchi S."/>
            <person name="Viragh M."/>
            <person name="Kuo A."/>
            <person name="Thoen E."/>
            <person name="Andreopoulos B."/>
            <person name="Lu D."/>
            <person name="Skrede I."/>
            <person name="Drula E."/>
            <person name="Henrissat B."/>
            <person name="Morin E."/>
            <person name="Kohler A."/>
            <person name="Barry K."/>
            <person name="LaButti K."/>
            <person name="Morin E."/>
            <person name="Salamov A."/>
            <person name="Lipzen A."/>
            <person name="Mereny Z."/>
            <person name="Hegedus B."/>
            <person name="Baldrian P."/>
            <person name="Stursova M."/>
            <person name="Weitz H."/>
            <person name="Taylor A."/>
            <person name="Grigoriev I.V."/>
            <person name="Nagy L.G."/>
            <person name="Martin F."/>
            <person name="Kauserud H."/>
        </authorList>
    </citation>
    <scope>NUCLEOTIDE SEQUENCE</scope>
    <source>
        <strain evidence="2">9144</strain>
    </source>
</reference>
<feature type="compositionally biased region" description="Basic and acidic residues" evidence="1">
    <location>
        <begin position="542"/>
        <end position="551"/>
    </location>
</feature>
<feature type="region of interest" description="Disordered" evidence="1">
    <location>
        <begin position="523"/>
        <end position="551"/>
    </location>
</feature>
<feature type="compositionally biased region" description="Acidic residues" evidence="1">
    <location>
        <begin position="401"/>
        <end position="423"/>
    </location>
</feature>
<sequence>MHPLLATSPRHPLPLPACHPLCVCSACCLPPKPVAPTACLPQLATCHPASHRPLPAPASSKSKAHARAHHTLPVSPHTARVARYLPPAVHHSVPAARCRALAAGHWLQPSVRCPVLRVAPLIAVTHRMATLLAPPVSSRLSLAGQADARAGIEHPAVAHVVRHPCRLSLAGQASARTSVEQLHCLPHGRPPHATSYHWPPAASARVACCYARRLPTTTLGRTPSHLHYLSMGRKPLDPETKTLNRQAARKRYEQKNLEKRREQAKLRMQQCVFQVLSISMYHSLISTTRHRAAIKNSDPTAILAYQKSACKAAAKYPCHSGFPLLTVSMLAIASKFKQPMENNGRISTAHIYPSTPKRKPVRMVAQYPNFRTRVRRPQVLAESPQNHKHIGRSLSDIQAADSEDDNEASDDSGEEEKDSEDSDGMFLSRIRPDDPFAACPKFRVSRLDANYHVTTADSFSPALRYLLNHYVLYSMDMPNSPPSSSDEKPPAEVCPTDQPSRPRDVIVSTDEVSAEFEKYTQAVDYGQQHCGQPTPRLSSADPAERSTHPKT</sequence>
<proteinExistence type="predicted"/>
<dbReference type="Proteomes" id="UP001219525">
    <property type="component" value="Unassembled WGS sequence"/>
</dbReference>
<dbReference type="EMBL" id="JARJCW010000019">
    <property type="protein sequence ID" value="KAJ7214579.1"/>
    <property type="molecule type" value="Genomic_DNA"/>
</dbReference>
<evidence type="ECO:0000313" key="2">
    <source>
        <dbReference type="EMBL" id="KAJ7214579.1"/>
    </source>
</evidence>